<dbReference type="PANTHER" id="PTHR46648:SF1">
    <property type="entry name" value="ADENOSINE 5'-MONOPHOSPHORAMIDASE HNT1"/>
    <property type="match status" value="1"/>
</dbReference>
<evidence type="ECO:0000313" key="5">
    <source>
        <dbReference type="EMBL" id="PTU30098.1"/>
    </source>
</evidence>
<dbReference type="EMBL" id="QANS01000007">
    <property type="protein sequence ID" value="PTU30098.1"/>
    <property type="molecule type" value="Genomic_DNA"/>
</dbReference>
<dbReference type="AlphaFoldDB" id="A0A2T5MBY6"/>
<feature type="active site" description="Tele-AMP-histidine intermediate" evidence="1">
    <location>
        <position position="97"/>
    </location>
</feature>
<dbReference type="InterPro" id="IPR036265">
    <property type="entry name" value="HIT-like_sf"/>
</dbReference>
<dbReference type="PROSITE" id="PS51084">
    <property type="entry name" value="HIT_2"/>
    <property type="match status" value="1"/>
</dbReference>
<dbReference type="RefSeq" id="WP_107941444.1">
    <property type="nucleotide sequence ID" value="NZ_QANS01000007.1"/>
</dbReference>
<evidence type="ECO:0000256" key="3">
    <source>
        <dbReference type="PROSITE-ProRule" id="PRU00464"/>
    </source>
</evidence>
<accession>A0A2T5MBY6</accession>
<dbReference type="Pfam" id="PF01230">
    <property type="entry name" value="HIT"/>
    <property type="match status" value="1"/>
</dbReference>
<dbReference type="PROSITE" id="PS00892">
    <property type="entry name" value="HIT_1"/>
    <property type="match status" value="1"/>
</dbReference>
<dbReference type="OrthoDB" id="9784774at2"/>
<feature type="short sequence motif" description="Histidine triad motif" evidence="2 3">
    <location>
        <begin position="95"/>
        <end position="99"/>
    </location>
</feature>
<name>A0A2T5MBY6_9GAMM</name>
<proteinExistence type="predicted"/>
<dbReference type="Gene3D" id="3.30.428.10">
    <property type="entry name" value="HIT-like"/>
    <property type="match status" value="1"/>
</dbReference>
<gene>
    <name evidence="5" type="ORF">CJD38_16255</name>
</gene>
<organism evidence="5 6">
    <name type="scientific">Stenotrophobium rhamnosiphilum</name>
    <dbReference type="NCBI Taxonomy" id="2029166"/>
    <lineage>
        <taxon>Bacteria</taxon>
        <taxon>Pseudomonadati</taxon>
        <taxon>Pseudomonadota</taxon>
        <taxon>Gammaproteobacteria</taxon>
        <taxon>Nevskiales</taxon>
        <taxon>Nevskiaceae</taxon>
        <taxon>Stenotrophobium</taxon>
    </lineage>
</organism>
<feature type="domain" description="HIT" evidence="4">
    <location>
        <begin position="3"/>
        <end position="110"/>
    </location>
</feature>
<dbReference type="Proteomes" id="UP000244248">
    <property type="component" value="Unassembled WGS sequence"/>
</dbReference>
<evidence type="ECO:0000313" key="6">
    <source>
        <dbReference type="Proteomes" id="UP000244248"/>
    </source>
</evidence>
<sequence>MTIFDRIIAGQLPASFVYQDDICIAFLDISPMTRGHTLVVPRRSVPTLDLLDAATRAHLLEVVQKVGAAQRKGLGSLAQHLLVNDGKDASQSVPHVHIHVIPRYSGDMLHTITRMIWHVTTLAIPRRETVARRAELDRVAEKIRGAIGAQTRY</sequence>
<keyword evidence="6" id="KW-1185">Reference proteome</keyword>
<evidence type="ECO:0000256" key="1">
    <source>
        <dbReference type="PIRSR" id="PIRSR601310-1"/>
    </source>
</evidence>
<dbReference type="GO" id="GO:0009117">
    <property type="term" value="P:nucleotide metabolic process"/>
    <property type="evidence" value="ECO:0007669"/>
    <property type="project" value="TreeGrafter"/>
</dbReference>
<dbReference type="PRINTS" id="PR00332">
    <property type="entry name" value="HISTRIAD"/>
</dbReference>
<evidence type="ECO:0000259" key="4">
    <source>
        <dbReference type="PROSITE" id="PS51084"/>
    </source>
</evidence>
<dbReference type="PANTHER" id="PTHR46648">
    <property type="entry name" value="HIT FAMILY PROTEIN 1"/>
    <property type="match status" value="1"/>
</dbReference>
<evidence type="ECO:0000256" key="2">
    <source>
        <dbReference type="PIRSR" id="PIRSR601310-3"/>
    </source>
</evidence>
<dbReference type="InterPro" id="IPR001310">
    <property type="entry name" value="Histidine_triad_HIT"/>
</dbReference>
<reference evidence="5 6" key="1">
    <citation type="submission" date="2018-04" db="EMBL/GenBank/DDBJ databases">
        <title>Novel species isolated from glacier.</title>
        <authorList>
            <person name="Liu Q."/>
            <person name="Xin Y.-H."/>
        </authorList>
    </citation>
    <scope>NUCLEOTIDE SEQUENCE [LARGE SCALE GENOMIC DNA]</scope>
    <source>
        <strain evidence="5 6">GT1R17</strain>
    </source>
</reference>
<dbReference type="InterPro" id="IPR019808">
    <property type="entry name" value="Histidine_triad_CS"/>
</dbReference>
<dbReference type="GO" id="GO:0003824">
    <property type="term" value="F:catalytic activity"/>
    <property type="evidence" value="ECO:0007669"/>
    <property type="project" value="InterPro"/>
</dbReference>
<comment type="caution">
    <text evidence="5">The sequence shown here is derived from an EMBL/GenBank/DDBJ whole genome shotgun (WGS) entry which is preliminary data.</text>
</comment>
<dbReference type="InterPro" id="IPR011146">
    <property type="entry name" value="HIT-like"/>
</dbReference>
<dbReference type="SUPFAM" id="SSF54197">
    <property type="entry name" value="HIT-like"/>
    <property type="match status" value="1"/>
</dbReference>
<protein>
    <submittedName>
        <fullName evidence="5">HIT family protein</fullName>
    </submittedName>
</protein>